<keyword evidence="3" id="KW-1185">Reference proteome</keyword>
<gene>
    <name evidence="2" type="ORF">QQ008_06760</name>
</gene>
<name>A0ABT8KK16_9BACT</name>
<evidence type="ECO:0000259" key="1">
    <source>
        <dbReference type="Pfam" id="PF04734"/>
    </source>
</evidence>
<organism evidence="2 3">
    <name type="scientific">Splendidivirga corallicola</name>
    <dbReference type="NCBI Taxonomy" id="3051826"/>
    <lineage>
        <taxon>Bacteria</taxon>
        <taxon>Pseudomonadati</taxon>
        <taxon>Bacteroidota</taxon>
        <taxon>Cytophagia</taxon>
        <taxon>Cytophagales</taxon>
        <taxon>Splendidivirgaceae</taxon>
        <taxon>Splendidivirga</taxon>
    </lineage>
</organism>
<evidence type="ECO:0000313" key="3">
    <source>
        <dbReference type="Proteomes" id="UP001172082"/>
    </source>
</evidence>
<evidence type="ECO:0000313" key="2">
    <source>
        <dbReference type="EMBL" id="MDN5201052.1"/>
    </source>
</evidence>
<reference evidence="2" key="1">
    <citation type="submission" date="2023-06" db="EMBL/GenBank/DDBJ databases">
        <title>Genomic of Parafulvivirga corallium.</title>
        <authorList>
            <person name="Wang G."/>
        </authorList>
    </citation>
    <scope>NUCLEOTIDE SEQUENCE</scope>
    <source>
        <strain evidence="2">BMA10</strain>
    </source>
</reference>
<dbReference type="EMBL" id="JAUJEA010000002">
    <property type="protein sequence ID" value="MDN5201052.1"/>
    <property type="molecule type" value="Genomic_DNA"/>
</dbReference>
<dbReference type="InterPro" id="IPR031329">
    <property type="entry name" value="NEUT/ALK_ceramidase_N"/>
</dbReference>
<feature type="domain" description="Neutral/alkaline non-lysosomal ceramidase N-terminal" evidence="1">
    <location>
        <begin position="96"/>
        <end position="208"/>
    </location>
</feature>
<proteinExistence type="predicted"/>
<dbReference type="RefSeq" id="WP_346751080.1">
    <property type="nucleotide sequence ID" value="NZ_JAUJEA010000002.1"/>
</dbReference>
<protein>
    <submittedName>
        <fullName evidence="2">Neutral/alkaline non-lysosomal ceramidase N-terminal domain-containing protein</fullName>
    </submittedName>
</protein>
<accession>A0ABT8KK16</accession>
<comment type="caution">
    <text evidence="2">The sequence shown here is derived from an EMBL/GenBank/DDBJ whole genome shotgun (WGS) entry which is preliminary data.</text>
</comment>
<dbReference type="Pfam" id="PF04734">
    <property type="entry name" value="Ceramidase_alk"/>
    <property type="match status" value="1"/>
</dbReference>
<sequence>MRIRKFFKRAFIALILILLLGLVLITRVDRTPYQETDFYQHTISRLDSIRERLQEQKEDSVKVGWARINITPKEPVRLTGNHQKPYEKVLDSVWVSAIVLENHYQKVALLSYDLWIIHPYTADKIREAIKASDLKIEQVYFTASHTHSGYGGWSEGLLGKVVAGGYEKEIIKLLQQRTLEALKRATNKMTPFRAGFKKIAARGFVNNRIDHTAYIDAYLRVMKMCNENFEQGIFSTFSAHATYVDADLNALSPDYPGKLVEHLLTIDSLKFSSFAAGTVGSHSPARERPFENEKMDQYAKQLTDLIKKQEDSIDMQPVTTLKFVQLPVDLREPHFRISNNWRLRPWLFRTLVGEHPSYISCLRIGNTVLIGLPIELSGEFYPMFDKICKERGISLIITTFNGNYIGYVTPAHYYDEIKYRETREMNWYGPNCGEYFVELIERLLTFI</sequence>
<dbReference type="Proteomes" id="UP001172082">
    <property type="component" value="Unassembled WGS sequence"/>
</dbReference>